<proteinExistence type="predicted"/>
<evidence type="ECO:0000313" key="3">
    <source>
        <dbReference type="WBParaSite" id="GPLIN_000746100"/>
    </source>
</evidence>
<organism evidence="2 3">
    <name type="scientific">Globodera pallida</name>
    <name type="common">Potato cyst nematode worm</name>
    <name type="synonym">Heterodera pallida</name>
    <dbReference type="NCBI Taxonomy" id="36090"/>
    <lineage>
        <taxon>Eukaryota</taxon>
        <taxon>Metazoa</taxon>
        <taxon>Ecdysozoa</taxon>
        <taxon>Nematoda</taxon>
        <taxon>Chromadorea</taxon>
        <taxon>Rhabditida</taxon>
        <taxon>Tylenchina</taxon>
        <taxon>Tylenchomorpha</taxon>
        <taxon>Tylenchoidea</taxon>
        <taxon>Heteroderidae</taxon>
        <taxon>Heteroderinae</taxon>
        <taxon>Globodera</taxon>
    </lineage>
</organism>
<evidence type="ECO:0000256" key="1">
    <source>
        <dbReference type="SAM" id="MobiDB-lite"/>
    </source>
</evidence>
<reference evidence="3" key="3">
    <citation type="submission" date="2016-06" db="UniProtKB">
        <authorList>
            <consortium name="WormBaseParasite"/>
        </authorList>
    </citation>
    <scope>IDENTIFICATION</scope>
</reference>
<reference evidence="2" key="1">
    <citation type="submission" date="2013-12" db="EMBL/GenBank/DDBJ databases">
        <authorList>
            <person name="Aslett M."/>
        </authorList>
    </citation>
    <scope>NUCLEOTIDE SEQUENCE [LARGE SCALE GENOMIC DNA]</scope>
    <source>
        <strain evidence="2">Lindley</strain>
    </source>
</reference>
<keyword evidence="2" id="KW-1185">Reference proteome</keyword>
<evidence type="ECO:0000313" key="2">
    <source>
        <dbReference type="Proteomes" id="UP000050741"/>
    </source>
</evidence>
<dbReference type="WBParaSite" id="GPLIN_000746100">
    <property type="protein sequence ID" value="GPLIN_000746100"/>
    <property type="gene ID" value="GPLIN_000746100"/>
</dbReference>
<accession>A0A183C3L7</accession>
<sequence>MLYFIILRRMVDKGEGDSRYQELKDGIYHGYQPLRARKTFTYTYTPEFVPGALNIAVARDLDSIPSGPKDDGAHYQMVTAHKVNRAPKPDDPYAWVQPQGGKPQEPEEKEEA</sequence>
<name>A0A183C3L7_GLOPA</name>
<protein>
    <submittedName>
        <fullName evidence="3">T2SSG domain-containing protein</fullName>
    </submittedName>
</protein>
<feature type="region of interest" description="Disordered" evidence="1">
    <location>
        <begin position="62"/>
        <end position="112"/>
    </location>
</feature>
<reference evidence="2" key="2">
    <citation type="submission" date="2014-05" db="EMBL/GenBank/DDBJ databases">
        <title>The genome and life-stage specific transcriptomes of Globodera pallida elucidate key aspects of plant parasitism by a cyst nematode.</title>
        <authorList>
            <person name="Cotton J.A."/>
            <person name="Lilley C.J."/>
            <person name="Jones L.M."/>
            <person name="Kikuchi T."/>
            <person name="Reid A.J."/>
            <person name="Thorpe P."/>
            <person name="Tsai I.J."/>
            <person name="Beasley H."/>
            <person name="Blok V."/>
            <person name="Cock P.J.A."/>
            <person name="Van den Akker S.E."/>
            <person name="Holroyd N."/>
            <person name="Hunt M."/>
            <person name="Mantelin S."/>
            <person name="Naghra H."/>
            <person name="Pain A."/>
            <person name="Palomares-Rius J.E."/>
            <person name="Zarowiecki M."/>
            <person name="Berriman M."/>
            <person name="Jones J.T."/>
            <person name="Urwin P.E."/>
        </authorList>
    </citation>
    <scope>NUCLEOTIDE SEQUENCE [LARGE SCALE GENOMIC DNA]</scope>
    <source>
        <strain evidence="2">Lindley</strain>
    </source>
</reference>
<dbReference type="Proteomes" id="UP000050741">
    <property type="component" value="Unassembled WGS sequence"/>
</dbReference>
<dbReference type="AlphaFoldDB" id="A0A183C3L7"/>